<organism evidence="7 8">
    <name type="scientific">Paenibacillus eucommiae</name>
    <dbReference type="NCBI Taxonomy" id="1355755"/>
    <lineage>
        <taxon>Bacteria</taxon>
        <taxon>Bacillati</taxon>
        <taxon>Bacillota</taxon>
        <taxon>Bacilli</taxon>
        <taxon>Bacillales</taxon>
        <taxon>Paenibacillaceae</taxon>
        <taxon>Paenibacillus</taxon>
    </lineage>
</organism>
<dbReference type="SUPFAM" id="SSF46689">
    <property type="entry name" value="Homeodomain-like"/>
    <property type="match status" value="2"/>
</dbReference>
<feature type="domain" description="HTH araC/xylS-type" evidence="5">
    <location>
        <begin position="287"/>
        <end position="385"/>
    </location>
</feature>
<evidence type="ECO:0000259" key="6">
    <source>
        <dbReference type="PROSITE" id="PS50110"/>
    </source>
</evidence>
<dbReference type="PANTHER" id="PTHR43280:SF28">
    <property type="entry name" value="HTH-TYPE TRANSCRIPTIONAL ACTIVATOR RHAS"/>
    <property type="match status" value="1"/>
</dbReference>
<dbReference type="CDD" id="cd17536">
    <property type="entry name" value="REC_YesN-like"/>
    <property type="match status" value="1"/>
</dbReference>
<protein>
    <submittedName>
        <fullName evidence="7">Two-component system response regulator YesN</fullName>
    </submittedName>
</protein>
<evidence type="ECO:0000256" key="3">
    <source>
        <dbReference type="ARBA" id="ARBA00023163"/>
    </source>
</evidence>
<sequence length="395" mass="44728">MRILIVDDEWTIREGIRRTVETAFPAWMVGTAESGEQALSLLEEADVDVVFLDIMMPGMSGLDLLRQGVQLHKTIRWVVISAYSDFEFAQQALRYGAKDYILKPIGKPKVIELLQTLEAELELEQAALLQREQVQNQLLDAREAVFQCWAAGLDAADGRFDLGSLAAEYADCMLILYRMESAQDEMQWHVDARQEMAAWMNRHGKGFVVSFGRSTLLGVFSPSSSMERVQSQLLESLPGSVQGKSQLQVSHLLHTFGDIPDQVAAMLKNEAQMGEDPPYENHNEIIEVSMQYIKNHFNENLSLEKVAAAVYLNPVYFSHLFKKSTGTGYKEFVMQLRIEHAKQLLGTSSLKVTEVAERVGYQDLRHFTQVFRKLVQMTPSEYRGALKEEPGKSMR</sequence>
<dbReference type="InterPro" id="IPR018060">
    <property type="entry name" value="HTH_AraC"/>
</dbReference>
<dbReference type="PANTHER" id="PTHR43280">
    <property type="entry name" value="ARAC-FAMILY TRANSCRIPTIONAL REGULATOR"/>
    <property type="match status" value="1"/>
</dbReference>
<evidence type="ECO:0000256" key="2">
    <source>
        <dbReference type="ARBA" id="ARBA00023125"/>
    </source>
</evidence>
<proteinExistence type="predicted"/>
<name>A0ABS4IML8_9BACL</name>
<evidence type="ECO:0000259" key="5">
    <source>
        <dbReference type="PROSITE" id="PS01124"/>
    </source>
</evidence>
<dbReference type="Gene3D" id="1.10.10.60">
    <property type="entry name" value="Homeodomain-like"/>
    <property type="match status" value="2"/>
</dbReference>
<reference evidence="7 8" key="1">
    <citation type="submission" date="2021-03" db="EMBL/GenBank/DDBJ databases">
        <title>Genomic Encyclopedia of Type Strains, Phase IV (KMG-IV): sequencing the most valuable type-strain genomes for metagenomic binning, comparative biology and taxonomic classification.</title>
        <authorList>
            <person name="Goeker M."/>
        </authorList>
    </citation>
    <scope>NUCLEOTIDE SEQUENCE [LARGE SCALE GENOMIC DNA]</scope>
    <source>
        <strain evidence="7 8">DSM 26048</strain>
    </source>
</reference>
<dbReference type="PROSITE" id="PS50110">
    <property type="entry name" value="RESPONSE_REGULATORY"/>
    <property type="match status" value="1"/>
</dbReference>
<comment type="caution">
    <text evidence="7">The sequence shown here is derived from an EMBL/GenBank/DDBJ whole genome shotgun (WGS) entry which is preliminary data.</text>
</comment>
<dbReference type="InterPro" id="IPR020449">
    <property type="entry name" value="Tscrpt_reg_AraC-type_HTH"/>
</dbReference>
<evidence type="ECO:0000313" key="8">
    <source>
        <dbReference type="Proteomes" id="UP001519287"/>
    </source>
</evidence>
<gene>
    <name evidence="7" type="ORF">J2Z66_000401</name>
</gene>
<dbReference type="SUPFAM" id="SSF52172">
    <property type="entry name" value="CheY-like"/>
    <property type="match status" value="1"/>
</dbReference>
<feature type="domain" description="Response regulatory" evidence="6">
    <location>
        <begin position="2"/>
        <end position="118"/>
    </location>
</feature>
<dbReference type="RefSeq" id="WP_209969237.1">
    <property type="nucleotide sequence ID" value="NZ_JAGGLB010000001.1"/>
</dbReference>
<dbReference type="InterPro" id="IPR018062">
    <property type="entry name" value="HTH_AraC-typ_CS"/>
</dbReference>
<dbReference type="SMART" id="SM00448">
    <property type="entry name" value="REC"/>
    <property type="match status" value="1"/>
</dbReference>
<keyword evidence="8" id="KW-1185">Reference proteome</keyword>
<evidence type="ECO:0000313" key="7">
    <source>
        <dbReference type="EMBL" id="MBP1988806.1"/>
    </source>
</evidence>
<evidence type="ECO:0000256" key="1">
    <source>
        <dbReference type="ARBA" id="ARBA00023015"/>
    </source>
</evidence>
<dbReference type="InterPro" id="IPR001789">
    <property type="entry name" value="Sig_transdc_resp-reg_receiver"/>
</dbReference>
<dbReference type="EMBL" id="JAGGLB010000001">
    <property type="protein sequence ID" value="MBP1988806.1"/>
    <property type="molecule type" value="Genomic_DNA"/>
</dbReference>
<keyword evidence="4" id="KW-0597">Phosphoprotein</keyword>
<keyword evidence="3" id="KW-0804">Transcription</keyword>
<evidence type="ECO:0000256" key="4">
    <source>
        <dbReference type="PROSITE-ProRule" id="PRU00169"/>
    </source>
</evidence>
<dbReference type="InterPro" id="IPR011006">
    <property type="entry name" value="CheY-like_superfamily"/>
</dbReference>
<accession>A0ABS4IML8</accession>
<dbReference type="SMART" id="SM00342">
    <property type="entry name" value="HTH_ARAC"/>
    <property type="match status" value="1"/>
</dbReference>
<keyword evidence="2" id="KW-0238">DNA-binding</keyword>
<dbReference type="PRINTS" id="PR00032">
    <property type="entry name" value="HTHARAC"/>
</dbReference>
<dbReference type="PROSITE" id="PS00041">
    <property type="entry name" value="HTH_ARAC_FAMILY_1"/>
    <property type="match status" value="1"/>
</dbReference>
<dbReference type="InterPro" id="IPR009057">
    <property type="entry name" value="Homeodomain-like_sf"/>
</dbReference>
<dbReference type="Gene3D" id="3.40.50.2300">
    <property type="match status" value="1"/>
</dbReference>
<feature type="modified residue" description="4-aspartylphosphate" evidence="4">
    <location>
        <position position="53"/>
    </location>
</feature>
<dbReference type="PROSITE" id="PS01124">
    <property type="entry name" value="HTH_ARAC_FAMILY_2"/>
    <property type="match status" value="1"/>
</dbReference>
<dbReference type="Pfam" id="PF00072">
    <property type="entry name" value="Response_reg"/>
    <property type="match status" value="1"/>
</dbReference>
<dbReference type="Pfam" id="PF12833">
    <property type="entry name" value="HTH_18"/>
    <property type="match status" value="1"/>
</dbReference>
<keyword evidence="1" id="KW-0805">Transcription regulation</keyword>
<dbReference type="Proteomes" id="UP001519287">
    <property type="component" value="Unassembled WGS sequence"/>
</dbReference>